<keyword evidence="6" id="KW-1185">Reference proteome</keyword>
<keyword evidence="3" id="KW-0812">Transmembrane</keyword>
<dbReference type="InterPro" id="IPR036055">
    <property type="entry name" value="LDL_receptor-like_sf"/>
</dbReference>
<accession>A0A7M7MFJ9</accession>
<keyword evidence="1 2" id="KW-1015">Disulfide bond</keyword>
<evidence type="ECO:0000256" key="1">
    <source>
        <dbReference type="ARBA" id="ARBA00023157"/>
    </source>
</evidence>
<dbReference type="SUPFAM" id="SSF57424">
    <property type="entry name" value="LDL receptor-like module"/>
    <property type="match status" value="1"/>
</dbReference>
<proteinExistence type="predicted"/>
<dbReference type="SMART" id="SM00192">
    <property type="entry name" value="LDLa"/>
    <property type="match status" value="1"/>
</dbReference>
<protein>
    <submittedName>
        <fullName evidence="5">Uncharacterized protein</fullName>
    </submittedName>
</protein>
<dbReference type="Proteomes" id="UP000594260">
    <property type="component" value="Unplaced"/>
</dbReference>
<dbReference type="InterPro" id="IPR002172">
    <property type="entry name" value="LDrepeatLR_classA_rpt"/>
</dbReference>
<dbReference type="CDD" id="cd00112">
    <property type="entry name" value="LDLa"/>
    <property type="match status" value="1"/>
</dbReference>
<reference evidence="5" key="1">
    <citation type="submission" date="2021-01" db="UniProtKB">
        <authorList>
            <consortium name="EnsemblMetazoa"/>
        </authorList>
    </citation>
    <scope>IDENTIFICATION</scope>
</reference>
<dbReference type="InterPro" id="IPR023415">
    <property type="entry name" value="LDLR_class-A_CS"/>
</dbReference>
<organism evidence="5 6">
    <name type="scientific">Varroa destructor</name>
    <name type="common">Honeybee mite</name>
    <dbReference type="NCBI Taxonomy" id="109461"/>
    <lineage>
        <taxon>Eukaryota</taxon>
        <taxon>Metazoa</taxon>
        <taxon>Ecdysozoa</taxon>
        <taxon>Arthropoda</taxon>
        <taxon>Chelicerata</taxon>
        <taxon>Arachnida</taxon>
        <taxon>Acari</taxon>
        <taxon>Parasitiformes</taxon>
        <taxon>Mesostigmata</taxon>
        <taxon>Gamasina</taxon>
        <taxon>Dermanyssoidea</taxon>
        <taxon>Varroidae</taxon>
        <taxon>Varroa</taxon>
    </lineage>
</organism>
<dbReference type="EnsemblMetazoa" id="XM_022817236">
    <property type="protein sequence ID" value="XP_022672971"/>
    <property type="gene ID" value="LOC111255351"/>
</dbReference>
<keyword evidence="3" id="KW-1133">Transmembrane helix</keyword>
<evidence type="ECO:0000256" key="2">
    <source>
        <dbReference type="PROSITE-ProRule" id="PRU00124"/>
    </source>
</evidence>
<dbReference type="PROSITE" id="PS50068">
    <property type="entry name" value="LDLRA_2"/>
    <property type="match status" value="1"/>
</dbReference>
<evidence type="ECO:0000313" key="6">
    <source>
        <dbReference type="Proteomes" id="UP000594260"/>
    </source>
</evidence>
<dbReference type="RefSeq" id="XP_022672971.1">
    <property type="nucleotide sequence ID" value="XM_022817236.1"/>
</dbReference>
<dbReference type="Gene3D" id="4.10.400.10">
    <property type="entry name" value="Low-density Lipoprotein Receptor"/>
    <property type="match status" value="1"/>
</dbReference>
<evidence type="ECO:0000313" key="5">
    <source>
        <dbReference type="EnsemblMetazoa" id="XP_022672971"/>
    </source>
</evidence>
<dbReference type="GeneID" id="111255351"/>
<keyword evidence="3" id="KW-0472">Membrane</keyword>
<sequence>MISLALLLGCIVFAARGTEHEFYLENYGPPDSISQCIDLTNYATIYLTQTAWRLMFEYQRSVAFHFPFNMTGSSNILVIRIADFNFGSVPCTTEHLTINDRRICGRYEELKDDEKITFATSRNHTSIKYHRGSFFDPSFRMIIRVFAARRNELGICPEEQDFYCKLDQMCISEDLWCDGIEDCSDGTDEKDCLRISIYGVLGLVAFLFLLIALTVYLAIFCFKKSRRSSPKHDYHICHTN</sequence>
<evidence type="ECO:0000256" key="3">
    <source>
        <dbReference type="SAM" id="Phobius"/>
    </source>
</evidence>
<evidence type="ECO:0000256" key="4">
    <source>
        <dbReference type="SAM" id="SignalP"/>
    </source>
</evidence>
<name>A0A7M7MFJ9_VARDE</name>
<dbReference type="AlphaFoldDB" id="A0A7M7MFJ9"/>
<feature type="transmembrane region" description="Helical" evidence="3">
    <location>
        <begin position="197"/>
        <end position="222"/>
    </location>
</feature>
<dbReference type="Pfam" id="PF00057">
    <property type="entry name" value="Ldl_recept_a"/>
    <property type="match status" value="1"/>
</dbReference>
<feature type="chain" id="PRO_5029571712" evidence="4">
    <location>
        <begin position="18"/>
        <end position="240"/>
    </location>
</feature>
<comment type="caution">
    <text evidence="2">Lacks conserved residue(s) required for the propagation of feature annotation.</text>
</comment>
<feature type="signal peptide" evidence="4">
    <location>
        <begin position="1"/>
        <end position="17"/>
    </location>
</feature>
<dbReference type="PROSITE" id="PS01209">
    <property type="entry name" value="LDLRA_1"/>
    <property type="match status" value="1"/>
</dbReference>
<feature type="disulfide bond" evidence="2">
    <location>
        <begin position="177"/>
        <end position="192"/>
    </location>
</feature>
<keyword evidence="4" id="KW-0732">Signal</keyword>